<accession>G3B857</accession>
<keyword evidence="1" id="KW-0560">Oxidoreductase</keyword>
<keyword evidence="4" id="KW-1185">Reference proteome</keyword>
<dbReference type="STRING" id="590646.G3B857"/>
<evidence type="ECO:0000259" key="2">
    <source>
        <dbReference type="Pfam" id="PF00248"/>
    </source>
</evidence>
<evidence type="ECO:0000313" key="3">
    <source>
        <dbReference type="EMBL" id="EGV62354.1"/>
    </source>
</evidence>
<sequence length="340" mass="38165">MQAVPITTKGFGTLSLTGRPTPQPLQHSIETMKYVKHTHGVKFFDCGEFYQFNPEFANLKLARMFCEQENDKDIVLCVKGALNRANMSPDASPDGLKNSIDGVVDFFKDLKVRPKIIYETARVDKRYTVEDVTSRIYDRVKAGDIDGVALSEVSAQTIRKAVAVAPISAVELEFSLVVEDILYNGILAEASKHQIPILAYSPVGRGMLTDYVVEHPDFLSTIPDNDFRKTFDRFQPENFEKNKARSLALYKFAKSKNLSLERLALSYLESLSGLENFMGIAKVTRIIPIPSASSPDKVDRNYSGLVKLSREDIDGIHKIMEENPLHGYRYNAHAEEHLNG</sequence>
<dbReference type="eggNOG" id="KOG1575">
    <property type="taxonomic scope" value="Eukaryota"/>
</dbReference>
<dbReference type="PANTHER" id="PTHR43625:SF78">
    <property type="entry name" value="PYRIDOXAL REDUCTASE-RELATED"/>
    <property type="match status" value="1"/>
</dbReference>
<gene>
    <name evidence="3" type="ORF">CANTEDRAFT_126168</name>
</gene>
<dbReference type="EMBL" id="GL996527">
    <property type="protein sequence ID" value="EGV62354.1"/>
    <property type="molecule type" value="Genomic_DNA"/>
</dbReference>
<dbReference type="Pfam" id="PF00248">
    <property type="entry name" value="Aldo_ket_red"/>
    <property type="match status" value="1"/>
</dbReference>
<organism evidence="4">
    <name type="scientific">Candida tenuis (strain ATCC 10573 / BCRC 21748 / CBS 615 / JCM 9827 / NBRC 10315 / NRRL Y-1498 / VKM Y-70)</name>
    <name type="common">Yeast</name>
    <name type="synonym">Yamadazyma tenuis</name>
    <dbReference type="NCBI Taxonomy" id="590646"/>
    <lineage>
        <taxon>Eukaryota</taxon>
        <taxon>Fungi</taxon>
        <taxon>Dikarya</taxon>
        <taxon>Ascomycota</taxon>
        <taxon>Saccharomycotina</taxon>
        <taxon>Pichiomycetes</taxon>
        <taxon>Debaryomycetaceae</taxon>
        <taxon>Yamadazyma</taxon>
    </lineage>
</organism>
<dbReference type="InterPro" id="IPR023210">
    <property type="entry name" value="NADP_OxRdtase_dom"/>
</dbReference>
<proteinExistence type="predicted"/>
<protein>
    <recommendedName>
        <fullName evidence="2">NADP-dependent oxidoreductase domain-containing protein</fullName>
    </recommendedName>
</protein>
<feature type="domain" description="NADP-dependent oxidoreductase" evidence="2">
    <location>
        <begin position="10"/>
        <end position="319"/>
    </location>
</feature>
<evidence type="ECO:0000313" key="4">
    <source>
        <dbReference type="Proteomes" id="UP000000707"/>
    </source>
</evidence>
<dbReference type="SUPFAM" id="SSF51430">
    <property type="entry name" value="NAD(P)-linked oxidoreductase"/>
    <property type="match status" value="1"/>
</dbReference>
<dbReference type="GeneID" id="18249153"/>
<reference evidence="3 4" key="1">
    <citation type="journal article" date="2011" name="Proc. Natl. Acad. Sci. U.S.A.">
        <title>Comparative genomics of xylose-fermenting fungi for enhanced biofuel production.</title>
        <authorList>
            <person name="Wohlbach D.J."/>
            <person name="Kuo A."/>
            <person name="Sato T.K."/>
            <person name="Potts K.M."/>
            <person name="Salamov A.A."/>
            <person name="LaButti K.M."/>
            <person name="Sun H."/>
            <person name="Clum A."/>
            <person name="Pangilinan J.L."/>
            <person name="Lindquist E.A."/>
            <person name="Lucas S."/>
            <person name="Lapidus A."/>
            <person name="Jin M."/>
            <person name="Gunawan C."/>
            <person name="Balan V."/>
            <person name="Dale B.E."/>
            <person name="Jeffries T.W."/>
            <person name="Zinkel R."/>
            <person name="Barry K.W."/>
            <person name="Grigoriev I.V."/>
            <person name="Gasch A.P."/>
        </authorList>
    </citation>
    <scope>NUCLEOTIDE SEQUENCE [LARGE SCALE GENOMIC DNA]</scope>
    <source>
        <strain evidence="4">ATCC 10573 / BCRC 21748 / CBS 615 / JCM 9827 / NBRC 10315 / NRRL Y-1498 / VKM Y-70</strain>
    </source>
</reference>
<evidence type="ECO:0000256" key="1">
    <source>
        <dbReference type="ARBA" id="ARBA00023002"/>
    </source>
</evidence>
<dbReference type="InterPro" id="IPR050791">
    <property type="entry name" value="Aldo-Keto_reductase"/>
</dbReference>
<dbReference type="HOGENOM" id="CLU_023205_2_1_1"/>
<dbReference type="GO" id="GO:0016491">
    <property type="term" value="F:oxidoreductase activity"/>
    <property type="evidence" value="ECO:0007669"/>
    <property type="project" value="UniProtKB-KW"/>
</dbReference>
<dbReference type="Proteomes" id="UP000000707">
    <property type="component" value="Unassembled WGS sequence"/>
</dbReference>
<name>G3B857_CANTC</name>
<dbReference type="InterPro" id="IPR036812">
    <property type="entry name" value="NAD(P)_OxRdtase_dom_sf"/>
</dbReference>
<dbReference type="GO" id="GO:0005737">
    <property type="term" value="C:cytoplasm"/>
    <property type="evidence" value="ECO:0007669"/>
    <property type="project" value="TreeGrafter"/>
</dbReference>
<dbReference type="PANTHER" id="PTHR43625">
    <property type="entry name" value="AFLATOXIN B1 ALDEHYDE REDUCTASE"/>
    <property type="match status" value="1"/>
</dbReference>
<dbReference type="Gene3D" id="3.20.20.100">
    <property type="entry name" value="NADP-dependent oxidoreductase domain"/>
    <property type="match status" value="1"/>
</dbReference>
<dbReference type="KEGG" id="cten:18249153"/>
<dbReference type="OrthoDB" id="37537at2759"/>
<dbReference type="AlphaFoldDB" id="G3B857"/>